<feature type="region of interest" description="Disordered" evidence="1">
    <location>
        <begin position="1"/>
        <end position="23"/>
    </location>
</feature>
<feature type="domain" description="AB hydrolase-1" evidence="2">
    <location>
        <begin position="75"/>
        <end position="325"/>
    </location>
</feature>
<evidence type="ECO:0000259" key="2">
    <source>
        <dbReference type="Pfam" id="PF00561"/>
    </source>
</evidence>
<dbReference type="PANTHER" id="PTHR43798">
    <property type="entry name" value="MONOACYLGLYCEROL LIPASE"/>
    <property type="match status" value="1"/>
</dbReference>
<dbReference type="PANTHER" id="PTHR43798:SF33">
    <property type="entry name" value="HYDROLASE, PUTATIVE (AFU_ORTHOLOGUE AFUA_2G14860)-RELATED"/>
    <property type="match status" value="1"/>
</dbReference>
<dbReference type="AlphaFoldDB" id="B1XZ15"/>
<dbReference type="SUPFAM" id="SSF53474">
    <property type="entry name" value="alpha/beta-Hydrolases"/>
    <property type="match status" value="1"/>
</dbReference>
<gene>
    <name evidence="3" type="ordered locus">Lcho_1767</name>
</gene>
<evidence type="ECO:0000256" key="1">
    <source>
        <dbReference type="SAM" id="MobiDB-lite"/>
    </source>
</evidence>
<dbReference type="InterPro" id="IPR000073">
    <property type="entry name" value="AB_hydrolase_1"/>
</dbReference>
<name>B1XZ15_LEPCP</name>
<dbReference type="InterPro" id="IPR029058">
    <property type="entry name" value="AB_hydrolase_fold"/>
</dbReference>
<keyword evidence="3" id="KW-0378">Hydrolase</keyword>
<keyword evidence="4" id="KW-1185">Reference proteome</keyword>
<protein>
    <submittedName>
        <fullName evidence="3">Alpha/beta hydrolase fold</fullName>
    </submittedName>
</protein>
<organism evidence="3 4">
    <name type="scientific">Leptothrix cholodnii (strain ATCC 51168 / LMG 8142 / SP-6)</name>
    <name type="common">Leptothrix discophora (strain SP-6)</name>
    <dbReference type="NCBI Taxonomy" id="395495"/>
    <lineage>
        <taxon>Bacteria</taxon>
        <taxon>Pseudomonadati</taxon>
        <taxon>Pseudomonadota</taxon>
        <taxon>Betaproteobacteria</taxon>
        <taxon>Burkholderiales</taxon>
        <taxon>Sphaerotilaceae</taxon>
        <taxon>Leptothrix</taxon>
    </lineage>
</organism>
<evidence type="ECO:0000313" key="4">
    <source>
        <dbReference type="Proteomes" id="UP000001693"/>
    </source>
</evidence>
<proteinExistence type="predicted"/>
<dbReference type="Gene3D" id="3.40.50.1820">
    <property type="entry name" value="alpha/beta hydrolase"/>
    <property type="match status" value="1"/>
</dbReference>
<dbReference type="GO" id="GO:0016787">
    <property type="term" value="F:hydrolase activity"/>
    <property type="evidence" value="ECO:0007669"/>
    <property type="project" value="UniProtKB-KW"/>
</dbReference>
<dbReference type="InterPro" id="IPR050266">
    <property type="entry name" value="AB_hydrolase_sf"/>
</dbReference>
<dbReference type="eggNOG" id="COG2267">
    <property type="taxonomic scope" value="Bacteria"/>
</dbReference>
<dbReference type="RefSeq" id="WP_012346795.1">
    <property type="nucleotide sequence ID" value="NC_010524.1"/>
</dbReference>
<dbReference type="KEGG" id="lch:Lcho_1767"/>
<dbReference type="HOGENOM" id="CLU_020336_13_5_4"/>
<sequence length="339" mass="38380">MPVDAQNTPDDTFHDLPPYTPSRPSTSLFVTLRERPAPVAGPEQRADPPYVRRAHRLRYHVQTWGEPALVTPERPALILLHGWMDVGASFQFMVDALTQPRYILALDWRGFGLTEAPPADSYWFPDYLADLDALLDTLLPGQAIDLVGHSMGGNVAMLYAGIRPARIRRLVNLEGFGMPPTRAAMAPTRYERWLDALKSPPQLRSYPTLEAVARRLRLNNPRLQPAHALWLAGHWSRADDSGQYHLLADAAHKRINPVLARQDEAVACWRRISAPVLWAEGAQTRLFDLWAEAYPRDDFETRLAEVQRLRRVLIDDCGHMLHHDQPDALAAHIEAFLMP</sequence>
<dbReference type="EMBL" id="CP001013">
    <property type="protein sequence ID" value="ACB34034.1"/>
    <property type="molecule type" value="Genomic_DNA"/>
</dbReference>
<dbReference type="Pfam" id="PF00561">
    <property type="entry name" value="Abhydrolase_1"/>
    <property type="match status" value="1"/>
</dbReference>
<feature type="compositionally biased region" description="Polar residues" evidence="1">
    <location>
        <begin position="1"/>
        <end position="10"/>
    </location>
</feature>
<dbReference type="GO" id="GO:0016020">
    <property type="term" value="C:membrane"/>
    <property type="evidence" value="ECO:0007669"/>
    <property type="project" value="TreeGrafter"/>
</dbReference>
<dbReference type="InterPro" id="IPR000639">
    <property type="entry name" value="Epox_hydrolase-like"/>
</dbReference>
<dbReference type="OrthoDB" id="149912at2"/>
<dbReference type="STRING" id="395495.Lcho_1767"/>
<reference evidence="3 4" key="1">
    <citation type="submission" date="2008-03" db="EMBL/GenBank/DDBJ databases">
        <title>Complete sequence of Leptothrix cholodnii SP-6.</title>
        <authorList>
            <consortium name="US DOE Joint Genome Institute"/>
            <person name="Copeland A."/>
            <person name="Lucas S."/>
            <person name="Lapidus A."/>
            <person name="Glavina del Rio T."/>
            <person name="Dalin E."/>
            <person name="Tice H."/>
            <person name="Bruce D."/>
            <person name="Goodwin L."/>
            <person name="Pitluck S."/>
            <person name="Chertkov O."/>
            <person name="Brettin T."/>
            <person name="Detter J.C."/>
            <person name="Han C."/>
            <person name="Kuske C.R."/>
            <person name="Schmutz J."/>
            <person name="Larimer F."/>
            <person name="Land M."/>
            <person name="Hauser L."/>
            <person name="Kyrpides N."/>
            <person name="Lykidis A."/>
            <person name="Emerson D."/>
            <person name="Richardson P."/>
        </authorList>
    </citation>
    <scope>NUCLEOTIDE SEQUENCE [LARGE SCALE GENOMIC DNA]</scope>
    <source>
        <strain evidence="4">ATCC 51168 / LMG 8142 / SP-6</strain>
    </source>
</reference>
<accession>B1XZ15</accession>
<dbReference type="Proteomes" id="UP000001693">
    <property type="component" value="Chromosome"/>
</dbReference>
<dbReference type="PRINTS" id="PR00111">
    <property type="entry name" value="ABHYDROLASE"/>
</dbReference>
<evidence type="ECO:0000313" key="3">
    <source>
        <dbReference type="EMBL" id="ACB34034.1"/>
    </source>
</evidence>
<dbReference type="PRINTS" id="PR00412">
    <property type="entry name" value="EPOXHYDRLASE"/>
</dbReference>